<feature type="active site" evidence="5 6">
    <location>
        <position position="221"/>
    </location>
</feature>
<dbReference type="InterPro" id="IPR015590">
    <property type="entry name" value="Aldehyde_DH_dom"/>
</dbReference>
<evidence type="ECO:0000256" key="6">
    <source>
        <dbReference type="PROSITE-ProRule" id="PRU10007"/>
    </source>
</evidence>
<gene>
    <name evidence="9" type="ORF">E1956_26930</name>
</gene>
<dbReference type="CDD" id="cd07133">
    <property type="entry name" value="ALDH_CALDH_CalB"/>
    <property type="match status" value="1"/>
</dbReference>
<organism evidence="9 10">
    <name type="scientific">Paraburkholderia pallida</name>
    <dbReference type="NCBI Taxonomy" id="2547399"/>
    <lineage>
        <taxon>Bacteria</taxon>
        <taxon>Pseudomonadati</taxon>
        <taxon>Pseudomonadota</taxon>
        <taxon>Betaproteobacteria</taxon>
        <taxon>Burkholderiales</taxon>
        <taxon>Burkholderiaceae</taxon>
        <taxon>Paraburkholderia</taxon>
    </lineage>
</organism>
<keyword evidence="10" id="KW-1185">Reference proteome</keyword>
<dbReference type="AlphaFoldDB" id="A0A4P7CXD2"/>
<dbReference type="GO" id="GO:0004029">
    <property type="term" value="F:aldehyde dehydrogenase (NAD+) activity"/>
    <property type="evidence" value="ECO:0007669"/>
    <property type="project" value="TreeGrafter"/>
</dbReference>
<dbReference type="OrthoDB" id="6187633at2"/>
<evidence type="ECO:0000256" key="4">
    <source>
        <dbReference type="PIRNR" id="PIRNR036492"/>
    </source>
</evidence>
<comment type="similarity">
    <text evidence="1 4 7">Belongs to the aldehyde dehydrogenase family.</text>
</comment>
<dbReference type="InterPro" id="IPR029510">
    <property type="entry name" value="Ald_DH_CS_GLU"/>
</dbReference>
<feature type="domain" description="Aldehyde dehydrogenase" evidence="8">
    <location>
        <begin position="12"/>
        <end position="447"/>
    </location>
</feature>
<dbReference type="PIRSF" id="PIRSF036492">
    <property type="entry name" value="ALDH"/>
    <property type="match status" value="1"/>
</dbReference>
<evidence type="ECO:0000313" key="9">
    <source>
        <dbReference type="EMBL" id="QBR00891.1"/>
    </source>
</evidence>
<evidence type="ECO:0000256" key="1">
    <source>
        <dbReference type="ARBA" id="ARBA00009986"/>
    </source>
</evidence>
<dbReference type="InterPro" id="IPR016161">
    <property type="entry name" value="Ald_DH/histidinol_DH"/>
</dbReference>
<dbReference type="InterPro" id="IPR016162">
    <property type="entry name" value="Ald_DH_N"/>
</dbReference>
<evidence type="ECO:0000256" key="2">
    <source>
        <dbReference type="ARBA" id="ARBA00023002"/>
    </source>
</evidence>
<evidence type="ECO:0000313" key="10">
    <source>
        <dbReference type="Proteomes" id="UP000295727"/>
    </source>
</evidence>
<reference evidence="9 10" key="1">
    <citation type="submission" date="2019-03" db="EMBL/GenBank/DDBJ databases">
        <title>Paraburkholderia sp. 7MH5, isolated from subtropical forest soil.</title>
        <authorList>
            <person name="Gao Z.-H."/>
            <person name="Qiu L.-H."/>
        </authorList>
    </citation>
    <scope>NUCLEOTIDE SEQUENCE [LARGE SCALE GENOMIC DNA]</scope>
    <source>
        <strain evidence="9 10">7MH5</strain>
    </source>
</reference>
<evidence type="ECO:0000256" key="5">
    <source>
        <dbReference type="PIRSR" id="PIRSR036492-1"/>
    </source>
</evidence>
<name>A0A4P7CXD2_9BURK</name>
<sequence length="479" mass="51986">MPNHFKLPSEPSAEQIRAHLDAMKAAQLKEGPPSAALRRDRIDRAIDLLRAHKDALADAINTDYTCRGRQQTLLADILASIEGLKFNREHLETWMAQPATTEPFPGVKTRVEYQPLGVIGIISPWNFPIVLAFGPLAGAFAAGNRAILKPSELTPHTSALMADLIAQYFNSDELTTVLGGPETGAAFSAQPFDHLVFTGSTQVAHHVMRAASENLVPVTLELGGKSPVLVSPHADLQRVAERVLTVKTFNAGQICLSPDYVLIPADRVRAFVAHAEAAVAQMYPTMRENPDYTAMIDVRGFERQLALVEDARQKGASTVSLAPSHEDLHDPAVRKMAPTIVIGATDAMRVMKEEIFGPVLPVVTYESLDDALAFINSRPRPLALYYFGDDPAEQQRVARRTTSGALVVNDAMTHVFFDSLPFGGVGASGMGHYHGEYGYRTFSHAKPVVFQSAGGESNLLMRAPYLAQTQDAVNGMIAA</sequence>
<evidence type="ECO:0000256" key="3">
    <source>
        <dbReference type="ARBA" id="ARBA00023027"/>
    </source>
</evidence>
<evidence type="ECO:0000259" key="8">
    <source>
        <dbReference type="Pfam" id="PF00171"/>
    </source>
</evidence>
<dbReference type="KEGG" id="ppai:E1956_26930"/>
<dbReference type="PROSITE" id="PS00687">
    <property type="entry name" value="ALDEHYDE_DEHYDR_GLU"/>
    <property type="match status" value="1"/>
</dbReference>
<keyword evidence="3" id="KW-0520">NAD</keyword>
<dbReference type="SUPFAM" id="SSF53720">
    <property type="entry name" value="ALDH-like"/>
    <property type="match status" value="1"/>
</dbReference>
<dbReference type="Proteomes" id="UP000295727">
    <property type="component" value="Chromosome 3"/>
</dbReference>
<dbReference type="GO" id="GO:0005737">
    <property type="term" value="C:cytoplasm"/>
    <property type="evidence" value="ECO:0007669"/>
    <property type="project" value="TreeGrafter"/>
</dbReference>
<dbReference type="Gene3D" id="3.40.605.10">
    <property type="entry name" value="Aldehyde Dehydrogenase, Chain A, domain 1"/>
    <property type="match status" value="1"/>
</dbReference>
<proteinExistence type="inferred from homology"/>
<dbReference type="InterPro" id="IPR012394">
    <property type="entry name" value="Aldehyde_DH_NAD(P)"/>
</dbReference>
<dbReference type="InterPro" id="IPR016163">
    <property type="entry name" value="Ald_DH_C"/>
</dbReference>
<accession>A0A4P7CXD2</accession>
<feature type="active site" evidence="5">
    <location>
        <position position="255"/>
    </location>
</feature>
<dbReference type="PANTHER" id="PTHR43570:SF20">
    <property type="entry name" value="ALDEHYDE DEHYDROGENASE ALDX-RELATED"/>
    <property type="match status" value="1"/>
</dbReference>
<keyword evidence="2 4" id="KW-0560">Oxidoreductase</keyword>
<dbReference type="PANTHER" id="PTHR43570">
    <property type="entry name" value="ALDEHYDE DEHYDROGENASE"/>
    <property type="match status" value="1"/>
</dbReference>
<dbReference type="Pfam" id="PF00171">
    <property type="entry name" value="Aldedh"/>
    <property type="match status" value="1"/>
</dbReference>
<dbReference type="Gene3D" id="3.40.309.10">
    <property type="entry name" value="Aldehyde Dehydrogenase, Chain A, domain 2"/>
    <property type="match status" value="1"/>
</dbReference>
<protein>
    <recommendedName>
        <fullName evidence="4">Aldehyde dehydrogenase</fullName>
    </recommendedName>
</protein>
<dbReference type="EMBL" id="CP038150">
    <property type="protein sequence ID" value="QBR00891.1"/>
    <property type="molecule type" value="Genomic_DNA"/>
</dbReference>
<dbReference type="RefSeq" id="WP_134754979.1">
    <property type="nucleotide sequence ID" value="NZ_CP038150.1"/>
</dbReference>
<dbReference type="GO" id="GO:0006081">
    <property type="term" value="P:aldehyde metabolic process"/>
    <property type="evidence" value="ECO:0007669"/>
    <property type="project" value="InterPro"/>
</dbReference>
<evidence type="ECO:0000256" key="7">
    <source>
        <dbReference type="RuleBase" id="RU003345"/>
    </source>
</evidence>